<comment type="caution">
    <text evidence="1">The sequence shown here is derived from an EMBL/GenBank/DDBJ whole genome shotgun (WGS) entry which is preliminary data.</text>
</comment>
<name>A0ABQ9YGS4_9EUKA</name>
<evidence type="ECO:0008006" key="3">
    <source>
        <dbReference type="Google" id="ProtNLM"/>
    </source>
</evidence>
<reference evidence="1 2" key="1">
    <citation type="journal article" date="2022" name="bioRxiv">
        <title>Genomics of Preaxostyla Flagellates Illuminates Evolutionary Transitions and the Path Towards Mitochondrial Loss.</title>
        <authorList>
            <person name="Novak L.V.F."/>
            <person name="Treitli S.C."/>
            <person name="Pyrih J."/>
            <person name="Halakuc P."/>
            <person name="Pipaliya S.V."/>
            <person name="Vacek V."/>
            <person name="Brzon O."/>
            <person name="Soukal P."/>
            <person name="Eme L."/>
            <person name="Dacks J.B."/>
            <person name="Karnkowska A."/>
            <person name="Elias M."/>
            <person name="Hampl V."/>
        </authorList>
    </citation>
    <scope>NUCLEOTIDE SEQUENCE [LARGE SCALE GENOMIC DNA]</scope>
    <source>
        <strain evidence="1">NAU3</strain>
        <tissue evidence="1">Gut</tissue>
    </source>
</reference>
<protein>
    <recommendedName>
        <fullName evidence="3">Right handed beta helix domain-containing protein</fullName>
    </recommendedName>
</protein>
<accession>A0ABQ9YGS4</accession>
<dbReference type="EMBL" id="JARBJD010000008">
    <property type="protein sequence ID" value="KAK2962954.1"/>
    <property type="molecule type" value="Genomic_DNA"/>
</dbReference>
<dbReference type="Proteomes" id="UP001281761">
    <property type="component" value="Unassembled WGS sequence"/>
</dbReference>
<organism evidence="1 2">
    <name type="scientific">Blattamonas nauphoetae</name>
    <dbReference type="NCBI Taxonomy" id="2049346"/>
    <lineage>
        <taxon>Eukaryota</taxon>
        <taxon>Metamonada</taxon>
        <taxon>Preaxostyla</taxon>
        <taxon>Oxymonadida</taxon>
        <taxon>Blattamonas</taxon>
    </lineage>
</organism>
<proteinExistence type="predicted"/>
<evidence type="ECO:0000313" key="1">
    <source>
        <dbReference type="EMBL" id="KAK2962954.1"/>
    </source>
</evidence>
<evidence type="ECO:0000313" key="2">
    <source>
        <dbReference type="Proteomes" id="UP001281761"/>
    </source>
</evidence>
<sequence length="75" mass="7686">MTSTSHGGSLYFNSVSASVSISECSFVDCQADVFLSDGGAIFCSTSADSASISLMSSFFSDCSAHRNGGTVQIDP</sequence>
<gene>
    <name evidence="1" type="ORF">BLNAU_1977</name>
</gene>
<keyword evidence="2" id="KW-1185">Reference proteome</keyword>